<dbReference type="Pfam" id="PF00078">
    <property type="entry name" value="RVT_1"/>
    <property type="match status" value="1"/>
</dbReference>
<evidence type="ECO:0000259" key="1">
    <source>
        <dbReference type="Pfam" id="PF00078"/>
    </source>
</evidence>
<dbReference type="Gene3D" id="3.30.70.270">
    <property type="match status" value="1"/>
</dbReference>
<dbReference type="Gramene" id="C.cajan_01751.t">
    <property type="protein sequence ID" value="C.cajan_01751.t.cds1"/>
    <property type="gene ID" value="C.cajan_01751"/>
</dbReference>
<dbReference type="EMBL" id="CM003613">
    <property type="protein sequence ID" value="KYP55577.1"/>
    <property type="molecule type" value="Genomic_DNA"/>
</dbReference>
<dbReference type="InterPro" id="IPR043128">
    <property type="entry name" value="Rev_trsase/Diguanyl_cyclase"/>
</dbReference>
<dbReference type="CDD" id="cd01647">
    <property type="entry name" value="RT_LTR"/>
    <property type="match status" value="1"/>
</dbReference>
<dbReference type="OMA" id="FHGAIIF"/>
<dbReference type="InterPro" id="IPR053134">
    <property type="entry name" value="RNA-dir_DNA_polymerase"/>
</dbReference>
<dbReference type="PANTHER" id="PTHR24559:SF437">
    <property type="entry name" value="RNA-DIRECTED DNA POLYMERASE HOMOLOG"/>
    <property type="match status" value="1"/>
</dbReference>
<evidence type="ECO:0000313" key="3">
    <source>
        <dbReference type="Proteomes" id="UP000075243"/>
    </source>
</evidence>
<reference evidence="2 3" key="1">
    <citation type="journal article" date="2012" name="Nat. Biotechnol.">
        <title>Draft genome sequence of pigeonpea (Cajanus cajan), an orphan legume crop of resource-poor farmers.</title>
        <authorList>
            <person name="Varshney R.K."/>
            <person name="Chen W."/>
            <person name="Li Y."/>
            <person name="Bharti A.K."/>
            <person name="Saxena R.K."/>
            <person name="Schlueter J.A."/>
            <person name="Donoghue M.T."/>
            <person name="Azam S."/>
            <person name="Fan G."/>
            <person name="Whaley A.M."/>
            <person name="Farmer A.D."/>
            <person name="Sheridan J."/>
            <person name="Iwata A."/>
            <person name="Tuteja R."/>
            <person name="Penmetsa R.V."/>
            <person name="Wu W."/>
            <person name="Upadhyaya H.D."/>
            <person name="Yang S.P."/>
            <person name="Shah T."/>
            <person name="Saxena K.B."/>
            <person name="Michael T."/>
            <person name="McCombie W.R."/>
            <person name="Yang B."/>
            <person name="Zhang G."/>
            <person name="Yang H."/>
            <person name="Wang J."/>
            <person name="Spillane C."/>
            <person name="Cook D.R."/>
            <person name="May G.D."/>
            <person name="Xu X."/>
            <person name="Jackson S.A."/>
        </authorList>
    </citation>
    <scope>NUCLEOTIDE SEQUENCE [LARGE SCALE GENOMIC DNA]</scope>
    <source>
        <strain evidence="3">cv. Asha</strain>
    </source>
</reference>
<dbReference type="Gene3D" id="3.10.10.10">
    <property type="entry name" value="HIV Type 1 Reverse Transcriptase, subunit A, domain 1"/>
    <property type="match status" value="1"/>
</dbReference>
<organism evidence="2 3">
    <name type="scientific">Cajanus cajan</name>
    <name type="common">Pigeon pea</name>
    <name type="synonym">Cajanus indicus</name>
    <dbReference type="NCBI Taxonomy" id="3821"/>
    <lineage>
        <taxon>Eukaryota</taxon>
        <taxon>Viridiplantae</taxon>
        <taxon>Streptophyta</taxon>
        <taxon>Embryophyta</taxon>
        <taxon>Tracheophyta</taxon>
        <taxon>Spermatophyta</taxon>
        <taxon>Magnoliopsida</taxon>
        <taxon>eudicotyledons</taxon>
        <taxon>Gunneridae</taxon>
        <taxon>Pentapetalae</taxon>
        <taxon>rosids</taxon>
        <taxon>fabids</taxon>
        <taxon>Fabales</taxon>
        <taxon>Fabaceae</taxon>
        <taxon>Papilionoideae</taxon>
        <taxon>50 kb inversion clade</taxon>
        <taxon>NPAAA clade</taxon>
        <taxon>indigoferoid/millettioid clade</taxon>
        <taxon>Phaseoleae</taxon>
        <taxon>Cajanus</taxon>
    </lineage>
</organism>
<protein>
    <submittedName>
        <fullName evidence="2">Retrotransposable element Tf2</fullName>
    </submittedName>
</protein>
<dbReference type="InterPro" id="IPR043502">
    <property type="entry name" value="DNA/RNA_pol_sf"/>
</dbReference>
<proteinExistence type="predicted"/>
<dbReference type="InterPro" id="IPR000477">
    <property type="entry name" value="RT_dom"/>
</dbReference>
<dbReference type="SUPFAM" id="SSF56672">
    <property type="entry name" value="DNA/RNA polymerases"/>
    <property type="match status" value="1"/>
</dbReference>
<name>A0A151SLA1_CAJCA</name>
<dbReference type="PANTHER" id="PTHR24559">
    <property type="entry name" value="TRANSPOSON TY3-I GAG-POL POLYPROTEIN"/>
    <property type="match status" value="1"/>
</dbReference>
<dbReference type="AlphaFoldDB" id="A0A151SLA1"/>
<gene>
    <name evidence="2" type="ORF">KK1_001794</name>
</gene>
<accession>A0A151SLA1</accession>
<evidence type="ECO:0000313" key="2">
    <source>
        <dbReference type="EMBL" id="KYP55577.1"/>
    </source>
</evidence>
<keyword evidence="3" id="KW-1185">Reference proteome</keyword>
<feature type="domain" description="Reverse transcriptase" evidence="1">
    <location>
        <begin position="8"/>
        <end position="85"/>
    </location>
</feature>
<dbReference type="Proteomes" id="UP000075243">
    <property type="component" value="Chromosome 11"/>
</dbReference>
<sequence length="85" mass="10026">MILLNEFHGAIIFSKIDLKSGFHQIRIKEGDEWKIAFKIKFGLYEWLVMLFGLTNALSNFMRLMNHILRDCIGKFVVVYFDDILV</sequence>